<gene>
    <name evidence="6" type="ORF">FisN_4Lh391</name>
</gene>
<dbReference type="GO" id="GO:0005643">
    <property type="term" value="C:nuclear pore"/>
    <property type="evidence" value="ECO:0007669"/>
    <property type="project" value="UniProtKB-SubCell"/>
</dbReference>
<keyword evidence="4" id="KW-0653">Protein transport</keyword>
<keyword evidence="4" id="KW-0509">mRNA transport</keyword>
<dbReference type="InParanoid" id="A0A1Z5JZF8"/>
<dbReference type="AlphaFoldDB" id="A0A1Z5JZF8"/>
<dbReference type="EMBL" id="BDSP01000136">
    <property type="protein sequence ID" value="GAX19410.1"/>
    <property type="molecule type" value="Genomic_DNA"/>
</dbReference>
<keyword evidence="7" id="KW-1185">Reference proteome</keyword>
<keyword evidence="4" id="KW-0811">Translocation</keyword>
<keyword evidence="3 4" id="KW-0539">Nucleus</keyword>
<dbReference type="InterPro" id="IPR007231">
    <property type="entry name" value="Nucleoporin_int_Nup93/Nic96"/>
</dbReference>
<dbReference type="Proteomes" id="UP000198406">
    <property type="component" value="Unassembled WGS sequence"/>
</dbReference>
<feature type="region of interest" description="Disordered" evidence="5">
    <location>
        <begin position="13"/>
        <end position="34"/>
    </location>
</feature>
<accession>A0A1Z5JZF8</accession>
<evidence type="ECO:0000256" key="3">
    <source>
        <dbReference type="ARBA" id="ARBA00023242"/>
    </source>
</evidence>
<dbReference type="Pfam" id="PF04097">
    <property type="entry name" value="Nic96"/>
    <property type="match status" value="1"/>
</dbReference>
<protein>
    <recommendedName>
        <fullName evidence="4">Nuclear pore protein</fullName>
    </recommendedName>
</protein>
<evidence type="ECO:0000256" key="1">
    <source>
        <dbReference type="ARBA" id="ARBA00004259"/>
    </source>
</evidence>
<keyword evidence="4" id="KW-0472">Membrane</keyword>
<name>A0A1Z5JZF8_FISSO</name>
<keyword evidence="4" id="KW-0906">Nuclear pore complex</keyword>
<organism evidence="6 7">
    <name type="scientific">Fistulifera solaris</name>
    <name type="common">Oleaginous diatom</name>
    <dbReference type="NCBI Taxonomy" id="1519565"/>
    <lineage>
        <taxon>Eukaryota</taxon>
        <taxon>Sar</taxon>
        <taxon>Stramenopiles</taxon>
        <taxon>Ochrophyta</taxon>
        <taxon>Bacillariophyta</taxon>
        <taxon>Bacillariophyceae</taxon>
        <taxon>Bacillariophycidae</taxon>
        <taxon>Naviculales</taxon>
        <taxon>Naviculaceae</taxon>
        <taxon>Fistulifera</taxon>
    </lineage>
</organism>
<dbReference type="PANTHER" id="PTHR11225:SF4">
    <property type="entry name" value="NUCLEAR PORE COMPLEX PROTEIN NUP93"/>
    <property type="match status" value="1"/>
</dbReference>
<comment type="subcellular location">
    <subcellularLocation>
        <location evidence="1">Nucleus envelope</location>
    </subcellularLocation>
    <subcellularLocation>
        <location evidence="4">Nucleus</location>
        <location evidence="4">Nuclear pore complex</location>
    </subcellularLocation>
</comment>
<evidence type="ECO:0000313" key="6">
    <source>
        <dbReference type="EMBL" id="GAX19410.1"/>
    </source>
</evidence>
<sequence>MTAMDWNDLAARPLSSVGGTSGNARTPHDFLPSSGDQNLMGDLPRWMNQSWNTNAPESSSHGQASETLNFESLEDHLLHHEQSIMTRILHEATEQAIASADAMIEAQLQSAWEKERERWKKEWFGSVVRRHPNRHGALLETNSAAAGLLVAKNDNDPSIETSTRGSTLLALPSLWQPKPADGRLPPTQAPLDIASASAHLQIFQRMENSDRAVNEFLNLLTPQPNIPSSPVDLGYRFAWQLNRDLLRHKRSLTLSPVAQATAALEHLCLNFQSMIANRIRIDQTIAPHHFRNNIANQCMLFCKLLLAGDQQSVWPPVFYCLRCGDAVAALEIYQTTLEPNAAVLQLLMSLAGKQGSLPTVWSPPDTTSHGLIVTPSPADRRSVGDLWENCQYRDRPVDHHEQGVYALLSGVALLPASEGSSVPGLSTIEDYLVGAIWKCLSQPNPAQELENLAATIRDFGPDYFGSPGSGGWDFARPLFLTQQYERALLHLTESGGVNGLLQATHLAYVMITSGVLPRESLSDSIVTSLLVSYAQQLVGAANLGPKASLEYVARIPDRRQARQEVSKIISSTGKIFELVGSISSEGTRVRSESVIDMYFSESEVSMLLAEAAELMLHGNYQQGTSKTHSVGLAAMCYMLAGRYSDVVSQLNQMIAPPEKSDENRTFWLQQVKDFRDTYLSKKTEVLVALERDGAQLLDTNNILVELNKFFIAQQQGQFQEAWSMIDRLNLLPTAQADLGSKERSYQSLDPLVKQSFPAILVASMEMLHGDYRRLKMQVQPNTEGIVRDRLGQIRARASLFVTLAGLVDVAPDEMEKISRLGSLMI</sequence>
<evidence type="ECO:0000256" key="5">
    <source>
        <dbReference type="SAM" id="MobiDB-lite"/>
    </source>
</evidence>
<evidence type="ECO:0000256" key="4">
    <source>
        <dbReference type="RuleBase" id="RU364035"/>
    </source>
</evidence>
<proteinExistence type="inferred from homology"/>
<dbReference type="GO" id="GO:0017056">
    <property type="term" value="F:structural constituent of nuclear pore"/>
    <property type="evidence" value="ECO:0007669"/>
    <property type="project" value="InterPro"/>
</dbReference>
<comment type="caution">
    <text evidence="6">The sequence shown here is derived from an EMBL/GenBank/DDBJ whole genome shotgun (WGS) entry which is preliminary data.</text>
</comment>
<dbReference type="GO" id="GO:0006606">
    <property type="term" value="P:protein import into nucleus"/>
    <property type="evidence" value="ECO:0007669"/>
    <property type="project" value="TreeGrafter"/>
</dbReference>
<comment type="similarity">
    <text evidence="2 4">Belongs to the nucleoporin interacting component (NIC) family.</text>
</comment>
<dbReference type="GO" id="GO:0016973">
    <property type="term" value="P:poly(A)+ mRNA export from nucleus"/>
    <property type="evidence" value="ECO:0007669"/>
    <property type="project" value="TreeGrafter"/>
</dbReference>
<reference evidence="6 7" key="1">
    <citation type="journal article" date="2015" name="Plant Cell">
        <title>Oil accumulation by the oleaginous diatom Fistulifera solaris as revealed by the genome and transcriptome.</title>
        <authorList>
            <person name="Tanaka T."/>
            <person name="Maeda Y."/>
            <person name="Veluchamy A."/>
            <person name="Tanaka M."/>
            <person name="Abida H."/>
            <person name="Marechal E."/>
            <person name="Bowler C."/>
            <person name="Muto M."/>
            <person name="Sunaga Y."/>
            <person name="Tanaka M."/>
            <person name="Yoshino T."/>
            <person name="Taniguchi T."/>
            <person name="Fukuda Y."/>
            <person name="Nemoto M."/>
            <person name="Matsumoto M."/>
            <person name="Wong P.S."/>
            <person name="Aburatani S."/>
            <person name="Fujibuchi W."/>
        </authorList>
    </citation>
    <scope>NUCLEOTIDE SEQUENCE [LARGE SCALE GENOMIC DNA]</scope>
    <source>
        <strain evidence="6 7">JPCC DA0580</strain>
    </source>
</reference>
<evidence type="ECO:0000256" key="2">
    <source>
        <dbReference type="ARBA" id="ARBA00010186"/>
    </source>
</evidence>
<dbReference type="OrthoDB" id="42966at2759"/>
<evidence type="ECO:0000313" key="7">
    <source>
        <dbReference type="Proteomes" id="UP000198406"/>
    </source>
</evidence>
<dbReference type="PANTHER" id="PTHR11225">
    <property type="entry name" value="NUCLEAR PORE COMPLEX PROTEIN NUP93 NUCLEOPORIN NUP93 DEAD EYE PROTEIN"/>
    <property type="match status" value="1"/>
</dbReference>
<keyword evidence="4" id="KW-0813">Transport</keyword>